<reference evidence="1 2" key="1">
    <citation type="submission" date="2016-03" db="EMBL/GenBank/DDBJ databases">
        <authorList>
            <person name="Ploux O."/>
        </authorList>
    </citation>
    <scope>NUCLEOTIDE SEQUENCE [LARGE SCALE GENOMIC DNA]</scope>
    <source>
        <strain evidence="1 2">UAMH 11012</strain>
    </source>
</reference>
<dbReference type="AlphaFoldDB" id="A0A1L7WIS7"/>
<name>A0A1L7WIS7_9HELO</name>
<evidence type="ECO:0000313" key="2">
    <source>
        <dbReference type="Proteomes" id="UP000184330"/>
    </source>
</evidence>
<proteinExistence type="predicted"/>
<gene>
    <name evidence="1" type="ORF">PAC_02554</name>
</gene>
<keyword evidence="2" id="KW-1185">Reference proteome</keyword>
<protein>
    <submittedName>
        <fullName evidence="1">Uncharacterized protein</fullName>
    </submittedName>
</protein>
<sequence length="348" mass="40091">MEGDRKDWEGSNIRDQKLEQDISINDQYFWSNRTLQSHLNRMEKLGSEVADMDNLEASEVKRQVLEVAVKDIRWILQICRLRFGVNSRLVPKLDRIPLDPLLLAIWNLENGDENNRVVRLEPHHLSRLKSVLSLVCRNIKIQRQPEADYLRLMSEEEVTTAGLPGHWRLDPPSEVALDLMEKHGKEMDYVDFHIQSYIPTERDEPDPPGLVGIDGSSKLILQDLLAKLAEKSTGYEKVLKDNEMLKKDLKQSRSLVMAINAMLRKCIEDHFSSTLLKELNVESTNSVVRRHHIILDGIGDLAEKRDNALKKLKDALGTIDRFPDQLSAKDNSINKKSTELRELEQDYN</sequence>
<accession>A0A1L7WIS7</accession>
<dbReference type="EMBL" id="FJOG01000003">
    <property type="protein sequence ID" value="CZR52677.1"/>
    <property type="molecule type" value="Genomic_DNA"/>
</dbReference>
<evidence type="ECO:0000313" key="1">
    <source>
        <dbReference type="EMBL" id="CZR52677.1"/>
    </source>
</evidence>
<organism evidence="1 2">
    <name type="scientific">Phialocephala subalpina</name>
    <dbReference type="NCBI Taxonomy" id="576137"/>
    <lineage>
        <taxon>Eukaryota</taxon>
        <taxon>Fungi</taxon>
        <taxon>Dikarya</taxon>
        <taxon>Ascomycota</taxon>
        <taxon>Pezizomycotina</taxon>
        <taxon>Leotiomycetes</taxon>
        <taxon>Helotiales</taxon>
        <taxon>Mollisiaceae</taxon>
        <taxon>Phialocephala</taxon>
        <taxon>Phialocephala fortinii species complex</taxon>
    </lineage>
</organism>
<dbReference type="Proteomes" id="UP000184330">
    <property type="component" value="Unassembled WGS sequence"/>
</dbReference>